<sequence length="93" mass="11014">MKFLNSKSTTSSQWKIYKQLEMIPNSIPNPLNKANYFNSALNLGWRPLLNLLIDELIEEQRVDYLERCWSSNEFEEDKKSQSNSLHKFFVLIS</sequence>
<evidence type="ECO:0000313" key="1">
    <source>
        <dbReference type="EMBL" id="PZO41925.1"/>
    </source>
</evidence>
<dbReference type="Proteomes" id="UP000249467">
    <property type="component" value="Unassembled WGS sequence"/>
</dbReference>
<name>A0A2W4Y4K5_9CYAN</name>
<dbReference type="AlphaFoldDB" id="A0A2W4Y4K5"/>
<comment type="caution">
    <text evidence="1">The sequence shown here is derived from an EMBL/GenBank/DDBJ whole genome shotgun (WGS) entry which is preliminary data.</text>
</comment>
<proteinExistence type="predicted"/>
<reference evidence="1 2" key="2">
    <citation type="submission" date="2018-06" db="EMBL/GenBank/DDBJ databases">
        <title>Metagenomic assembly of (sub)arctic Cyanobacteria and their associated microbiome from non-axenic cultures.</title>
        <authorList>
            <person name="Baurain D."/>
        </authorList>
    </citation>
    <scope>NUCLEOTIDE SEQUENCE [LARGE SCALE GENOMIC DNA]</scope>
    <source>
        <strain evidence="1">ULC066bin1</strain>
    </source>
</reference>
<accession>A0A2W4Y4K5</accession>
<protein>
    <submittedName>
        <fullName evidence="1">Uncharacterized protein</fullName>
    </submittedName>
</protein>
<evidence type="ECO:0000313" key="2">
    <source>
        <dbReference type="Proteomes" id="UP000249467"/>
    </source>
</evidence>
<dbReference type="EMBL" id="QBML01000009">
    <property type="protein sequence ID" value="PZO41925.1"/>
    <property type="molecule type" value="Genomic_DNA"/>
</dbReference>
<organism evidence="1 2">
    <name type="scientific">Pseudanabaena frigida</name>
    <dbReference type="NCBI Taxonomy" id="945775"/>
    <lineage>
        <taxon>Bacteria</taxon>
        <taxon>Bacillati</taxon>
        <taxon>Cyanobacteriota</taxon>
        <taxon>Cyanophyceae</taxon>
        <taxon>Pseudanabaenales</taxon>
        <taxon>Pseudanabaenaceae</taxon>
        <taxon>Pseudanabaena</taxon>
    </lineage>
</organism>
<reference evidence="1 2" key="1">
    <citation type="submission" date="2018-04" db="EMBL/GenBank/DDBJ databases">
        <authorList>
            <person name="Go L.Y."/>
            <person name="Mitchell J.A."/>
        </authorList>
    </citation>
    <scope>NUCLEOTIDE SEQUENCE [LARGE SCALE GENOMIC DNA]</scope>
    <source>
        <strain evidence="1">ULC066bin1</strain>
    </source>
</reference>
<gene>
    <name evidence="1" type="ORF">DCF19_08635</name>
</gene>